<dbReference type="PROSITE" id="PS50943">
    <property type="entry name" value="HTH_CROC1"/>
    <property type="match status" value="1"/>
</dbReference>
<dbReference type="Gene3D" id="1.10.260.40">
    <property type="entry name" value="lambda repressor-like DNA-binding domains"/>
    <property type="match status" value="1"/>
</dbReference>
<accession>A0ABT3GLD0</accession>
<sequence>MGARPVRNVAGPVIRSLRNELGWSQEQATARCNVVGFDISRASYAQIESQIRSVTDHELALLAKAFRVGPERLLPETLPPWTGKGKKDTWKSRKRD</sequence>
<feature type="compositionally biased region" description="Basic and acidic residues" evidence="1">
    <location>
        <begin position="85"/>
        <end position="96"/>
    </location>
</feature>
<reference evidence="3 4" key="1">
    <citation type="submission" date="2022-10" db="EMBL/GenBank/DDBJ databases">
        <title>Luteolibacter arcticus strain CCTCC AB 2014275, whole genome shotgun sequencing project.</title>
        <authorList>
            <person name="Zhao G."/>
            <person name="Shen L."/>
        </authorList>
    </citation>
    <scope>NUCLEOTIDE SEQUENCE [LARGE SCALE GENOMIC DNA]</scope>
    <source>
        <strain evidence="3 4">CCTCC AB 2014275</strain>
    </source>
</reference>
<dbReference type="InterPro" id="IPR010982">
    <property type="entry name" value="Lambda_DNA-bd_dom_sf"/>
</dbReference>
<dbReference type="SUPFAM" id="SSF47413">
    <property type="entry name" value="lambda repressor-like DNA-binding domains"/>
    <property type="match status" value="1"/>
</dbReference>
<dbReference type="InterPro" id="IPR001387">
    <property type="entry name" value="Cro/C1-type_HTH"/>
</dbReference>
<dbReference type="Proteomes" id="UP001320876">
    <property type="component" value="Unassembled WGS sequence"/>
</dbReference>
<protein>
    <submittedName>
        <fullName evidence="3">Helix-turn-helix domain-containing protein</fullName>
    </submittedName>
</protein>
<dbReference type="RefSeq" id="WP_264488375.1">
    <property type="nucleotide sequence ID" value="NZ_JAPDDT010000007.1"/>
</dbReference>
<evidence type="ECO:0000313" key="4">
    <source>
        <dbReference type="Proteomes" id="UP001320876"/>
    </source>
</evidence>
<proteinExistence type="predicted"/>
<feature type="domain" description="HTH cro/C1-type" evidence="2">
    <location>
        <begin position="14"/>
        <end position="73"/>
    </location>
</feature>
<dbReference type="EMBL" id="JAPDDT010000007">
    <property type="protein sequence ID" value="MCW1924266.1"/>
    <property type="molecule type" value="Genomic_DNA"/>
</dbReference>
<dbReference type="CDD" id="cd00093">
    <property type="entry name" value="HTH_XRE"/>
    <property type="match status" value="1"/>
</dbReference>
<dbReference type="SMART" id="SM00530">
    <property type="entry name" value="HTH_XRE"/>
    <property type="match status" value="1"/>
</dbReference>
<organism evidence="3 4">
    <name type="scientific">Luteolibacter arcticus</name>
    <dbReference type="NCBI Taxonomy" id="1581411"/>
    <lineage>
        <taxon>Bacteria</taxon>
        <taxon>Pseudomonadati</taxon>
        <taxon>Verrucomicrobiota</taxon>
        <taxon>Verrucomicrobiia</taxon>
        <taxon>Verrucomicrobiales</taxon>
        <taxon>Verrucomicrobiaceae</taxon>
        <taxon>Luteolibacter</taxon>
    </lineage>
</organism>
<comment type="caution">
    <text evidence="3">The sequence shown here is derived from an EMBL/GenBank/DDBJ whole genome shotgun (WGS) entry which is preliminary data.</text>
</comment>
<gene>
    <name evidence="3" type="ORF">OKA05_16995</name>
</gene>
<dbReference type="Pfam" id="PF01381">
    <property type="entry name" value="HTH_3"/>
    <property type="match status" value="1"/>
</dbReference>
<feature type="region of interest" description="Disordered" evidence="1">
    <location>
        <begin position="76"/>
        <end position="96"/>
    </location>
</feature>
<evidence type="ECO:0000256" key="1">
    <source>
        <dbReference type="SAM" id="MobiDB-lite"/>
    </source>
</evidence>
<evidence type="ECO:0000259" key="2">
    <source>
        <dbReference type="PROSITE" id="PS50943"/>
    </source>
</evidence>
<evidence type="ECO:0000313" key="3">
    <source>
        <dbReference type="EMBL" id="MCW1924266.1"/>
    </source>
</evidence>
<name>A0ABT3GLD0_9BACT</name>
<keyword evidence="4" id="KW-1185">Reference proteome</keyword>